<comment type="caution">
    <text evidence="1">The sequence shown here is derived from an EMBL/GenBank/DDBJ whole genome shotgun (WGS) entry which is preliminary data.</text>
</comment>
<name>A0AAV4GDD7_9GAST</name>
<reference evidence="1 2" key="1">
    <citation type="journal article" date="2021" name="Elife">
        <title>Chloroplast acquisition without the gene transfer in kleptoplastic sea slugs, Plakobranchus ocellatus.</title>
        <authorList>
            <person name="Maeda T."/>
            <person name="Takahashi S."/>
            <person name="Yoshida T."/>
            <person name="Shimamura S."/>
            <person name="Takaki Y."/>
            <person name="Nagai Y."/>
            <person name="Toyoda A."/>
            <person name="Suzuki Y."/>
            <person name="Arimoto A."/>
            <person name="Ishii H."/>
            <person name="Satoh N."/>
            <person name="Nishiyama T."/>
            <person name="Hasebe M."/>
            <person name="Maruyama T."/>
            <person name="Minagawa J."/>
            <person name="Obokata J."/>
            <person name="Shigenobu S."/>
        </authorList>
    </citation>
    <scope>NUCLEOTIDE SEQUENCE [LARGE SCALE GENOMIC DNA]</scope>
</reference>
<accession>A0AAV4GDD7</accession>
<organism evidence="1 2">
    <name type="scientific">Elysia marginata</name>
    <dbReference type="NCBI Taxonomy" id="1093978"/>
    <lineage>
        <taxon>Eukaryota</taxon>
        <taxon>Metazoa</taxon>
        <taxon>Spiralia</taxon>
        <taxon>Lophotrochozoa</taxon>
        <taxon>Mollusca</taxon>
        <taxon>Gastropoda</taxon>
        <taxon>Heterobranchia</taxon>
        <taxon>Euthyneura</taxon>
        <taxon>Panpulmonata</taxon>
        <taxon>Sacoglossa</taxon>
        <taxon>Placobranchoidea</taxon>
        <taxon>Plakobranchidae</taxon>
        <taxon>Elysia</taxon>
    </lineage>
</organism>
<dbReference type="AlphaFoldDB" id="A0AAV4GDD7"/>
<dbReference type="Proteomes" id="UP000762676">
    <property type="component" value="Unassembled WGS sequence"/>
</dbReference>
<proteinExistence type="predicted"/>
<gene>
    <name evidence="1" type="ORF">ElyMa_002399300</name>
</gene>
<sequence>MAARPHDNQYPPLDGGYGYVVVLSSTLVAFLNDGVGNSFGILMPHLLDDVSSNVAITSIAPGLRMAMFLFTDSSVGSGFAPWPRGRGFETQPSTVRAPTG</sequence>
<protein>
    <submittedName>
        <fullName evidence="1">Monocarboxylate transporter 12-like</fullName>
    </submittedName>
</protein>
<keyword evidence="2" id="KW-1185">Reference proteome</keyword>
<evidence type="ECO:0000313" key="1">
    <source>
        <dbReference type="EMBL" id="GFR83707.1"/>
    </source>
</evidence>
<dbReference type="EMBL" id="BMAT01004925">
    <property type="protein sequence ID" value="GFR83707.1"/>
    <property type="molecule type" value="Genomic_DNA"/>
</dbReference>
<evidence type="ECO:0000313" key="2">
    <source>
        <dbReference type="Proteomes" id="UP000762676"/>
    </source>
</evidence>